<evidence type="ECO:0000313" key="1">
    <source>
        <dbReference type="EMBL" id="KAF2883939.1"/>
    </source>
</evidence>
<accession>A0A8K0CD53</accession>
<reference evidence="1" key="1">
    <citation type="submission" date="2019-08" db="EMBL/GenBank/DDBJ databases">
        <title>The genome of the North American firefly Photinus pyralis.</title>
        <authorList>
            <consortium name="Photinus pyralis genome working group"/>
            <person name="Fallon T.R."/>
            <person name="Sander Lower S.E."/>
            <person name="Weng J.-K."/>
        </authorList>
    </citation>
    <scope>NUCLEOTIDE SEQUENCE</scope>
    <source>
        <strain evidence="1">TRF0915ILg1</strain>
        <tissue evidence="1">Whole body</tissue>
    </source>
</reference>
<protein>
    <submittedName>
        <fullName evidence="1">Uncharacterized protein</fullName>
    </submittedName>
</protein>
<organism evidence="1 2">
    <name type="scientific">Ignelater luminosus</name>
    <name type="common">Cucubano</name>
    <name type="synonym">Pyrophorus luminosus</name>
    <dbReference type="NCBI Taxonomy" id="2038154"/>
    <lineage>
        <taxon>Eukaryota</taxon>
        <taxon>Metazoa</taxon>
        <taxon>Ecdysozoa</taxon>
        <taxon>Arthropoda</taxon>
        <taxon>Hexapoda</taxon>
        <taxon>Insecta</taxon>
        <taxon>Pterygota</taxon>
        <taxon>Neoptera</taxon>
        <taxon>Endopterygota</taxon>
        <taxon>Coleoptera</taxon>
        <taxon>Polyphaga</taxon>
        <taxon>Elateriformia</taxon>
        <taxon>Elateroidea</taxon>
        <taxon>Elateridae</taxon>
        <taxon>Agrypninae</taxon>
        <taxon>Pyrophorini</taxon>
        <taxon>Ignelater</taxon>
    </lineage>
</organism>
<gene>
    <name evidence="1" type="ORF">ILUMI_22231</name>
</gene>
<dbReference type="EMBL" id="VTPC01090253">
    <property type="protein sequence ID" value="KAF2883939.1"/>
    <property type="molecule type" value="Genomic_DNA"/>
</dbReference>
<name>A0A8K0CD53_IGNLU</name>
<dbReference type="Proteomes" id="UP000801492">
    <property type="component" value="Unassembled WGS sequence"/>
</dbReference>
<dbReference type="OrthoDB" id="6781249at2759"/>
<comment type="caution">
    <text evidence="1">The sequence shown here is derived from an EMBL/GenBank/DDBJ whole genome shotgun (WGS) entry which is preliminary data.</text>
</comment>
<proteinExistence type="predicted"/>
<evidence type="ECO:0000313" key="2">
    <source>
        <dbReference type="Proteomes" id="UP000801492"/>
    </source>
</evidence>
<sequence>MSLKEIRYGIFSTALVKKEFNLASLPPTEATAPSILFEPTCRSKCGKTTDKAAAPEELINSMFCKSTKGYHGCQSCKNSPTDDELITNCCAPIDDEAEEILAIQKSGEVVEKQETDEEDDDTDARIIHKTIIATGNMLPALVPNGIDTEISHEEFSFISKLDIRTVLSMLLLATTGEKSQLPKAYSGW</sequence>
<dbReference type="AlphaFoldDB" id="A0A8K0CD53"/>
<keyword evidence="2" id="KW-1185">Reference proteome</keyword>